<dbReference type="InterPro" id="IPR050330">
    <property type="entry name" value="Bact_OuterMem_StrucFunc"/>
</dbReference>
<comment type="caution">
    <text evidence="4">The sequence shown here is derived from an EMBL/GenBank/DDBJ whole genome shotgun (WGS) entry which is preliminary data.</text>
</comment>
<organism evidence="4 5">
    <name type="scientific">Luteolibacter rhizosphaerae</name>
    <dbReference type="NCBI Taxonomy" id="2989719"/>
    <lineage>
        <taxon>Bacteria</taxon>
        <taxon>Pseudomonadati</taxon>
        <taxon>Verrucomicrobiota</taxon>
        <taxon>Verrucomicrobiia</taxon>
        <taxon>Verrucomicrobiales</taxon>
        <taxon>Verrucomicrobiaceae</taxon>
        <taxon>Luteolibacter</taxon>
    </lineage>
</organism>
<gene>
    <name evidence="4" type="ORF">OJ996_05540</name>
</gene>
<sequence>MSDLMAGLMIVFLFIAVSYMIEVRSGQAVAEKRADDLQVALTSVSEERQRSEDLNRQLEEQKGELLRTNEKIKEIAATYSEIQNSLYTDLQAEFRADLPRWNATLERDNTIRFNEPEVLFQTGQADIRPRFQTILKDFFPRYLKIIYKGQFRDEIDEIRIEGHTSSVWKDATSKQDRYLKNAQLSQSRALQVLDFCFGLDQSTDQRDLLIRDLRANGLSFARPIFNPQGKEEEDRSQRVEFRVVTKTRDRILKILEAGDEQPEK</sequence>
<accession>A0ABT3FZM4</accession>
<dbReference type="PROSITE" id="PS51123">
    <property type="entry name" value="OMPA_2"/>
    <property type="match status" value="1"/>
</dbReference>
<keyword evidence="1" id="KW-0472">Membrane</keyword>
<feature type="domain" description="OmpA-like" evidence="3">
    <location>
        <begin position="107"/>
        <end position="247"/>
    </location>
</feature>
<dbReference type="EMBL" id="JAPDDR010000002">
    <property type="protein sequence ID" value="MCW1913023.1"/>
    <property type="molecule type" value="Genomic_DNA"/>
</dbReference>
<protein>
    <submittedName>
        <fullName evidence="4">OmpA family protein</fullName>
    </submittedName>
</protein>
<evidence type="ECO:0000256" key="2">
    <source>
        <dbReference type="SAM" id="Coils"/>
    </source>
</evidence>
<dbReference type="PANTHER" id="PTHR30329:SF21">
    <property type="entry name" value="LIPOPROTEIN YIAD-RELATED"/>
    <property type="match status" value="1"/>
</dbReference>
<evidence type="ECO:0000313" key="4">
    <source>
        <dbReference type="EMBL" id="MCW1913023.1"/>
    </source>
</evidence>
<keyword evidence="5" id="KW-1185">Reference proteome</keyword>
<keyword evidence="2" id="KW-0175">Coiled coil</keyword>
<dbReference type="RefSeq" id="WP_264512036.1">
    <property type="nucleotide sequence ID" value="NZ_JAPDDR010000002.1"/>
</dbReference>
<dbReference type="PANTHER" id="PTHR30329">
    <property type="entry name" value="STATOR ELEMENT OF FLAGELLAR MOTOR COMPLEX"/>
    <property type="match status" value="1"/>
</dbReference>
<dbReference type="InterPro" id="IPR006665">
    <property type="entry name" value="OmpA-like"/>
</dbReference>
<dbReference type="SUPFAM" id="SSF103088">
    <property type="entry name" value="OmpA-like"/>
    <property type="match status" value="1"/>
</dbReference>
<dbReference type="Proteomes" id="UP001165653">
    <property type="component" value="Unassembled WGS sequence"/>
</dbReference>
<evidence type="ECO:0000259" key="3">
    <source>
        <dbReference type="PROSITE" id="PS51123"/>
    </source>
</evidence>
<proteinExistence type="predicted"/>
<evidence type="ECO:0000256" key="1">
    <source>
        <dbReference type="PROSITE-ProRule" id="PRU00473"/>
    </source>
</evidence>
<name>A0ABT3FZM4_9BACT</name>
<feature type="coiled-coil region" evidence="2">
    <location>
        <begin position="41"/>
        <end position="78"/>
    </location>
</feature>
<dbReference type="Gene3D" id="3.30.1330.60">
    <property type="entry name" value="OmpA-like domain"/>
    <property type="match status" value="1"/>
</dbReference>
<reference evidence="4" key="1">
    <citation type="submission" date="2022-10" db="EMBL/GenBank/DDBJ databases">
        <title>Luteolibacter sp. GHJ8, whole genome shotgun sequencing project.</title>
        <authorList>
            <person name="Zhao G."/>
            <person name="Shen L."/>
        </authorList>
    </citation>
    <scope>NUCLEOTIDE SEQUENCE</scope>
    <source>
        <strain evidence="4">GHJ8</strain>
    </source>
</reference>
<dbReference type="InterPro" id="IPR036737">
    <property type="entry name" value="OmpA-like_sf"/>
</dbReference>
<evidence type="ECO:0000313" key="5">
    <source>
        <dbReference type="Proteomes" id="UP001165653"/>
    </source>
</evidence>